<feature type="domain" description="GIY-YIG" evidence="2">
    <location>
        <begin position="7"/>
        <end position="86"/>
    </location>
</feature>
<name>A0A5B7X133_9FLAO</name>
<sequence>MRIQGHHTYYVYILTNQHKTVLYTGVTNDLRIRLQQHKEGAEKREQSFTARYNCFFLVHYEKYTWIQEAIAREKEIKSWTRKKKEELISRNNPKWEFLNHHFFINL</sequence>
<evidence type="ECO:0000256" key="1">
    <source>
        <dbReference type="ARBA" id="ARBA00007435"/>
    </source>
</evidence>
<accession>A0A5B7X133</accession>
<dbReference type="OrthoDB" id="9807770at2"/>
<protein>
    <submittedName>
        <fullName evidence="3">GIY-YIG nuclease family protein</fullName>
    </submittedName>
</protein>
<dbReference type="AlphaFoldDB" id="A0A5B7X133"/>
<organism evidence="3 4">
    <name type="scientific">Antarcticibacterium flavum</name>
    <dbReference type="NCBI Taxonomy" id="2058175"/>
    <lineage>
        <taxon>Bacteria</taxon>
        <taxon>Pseudomonadati</taxon>
        <taxon>Bacteroidota</taxon>
        <taxon>Flavobacteriia</taxon>
        <taxon>Flavobacteriales</taxon>
        <taxon>Flavobacteriaceae</taxon>
        <taxon>Antarcticibacterium</taxon>
    </lineage>
</organism>
<dbReference type="Pfam" id="PF01541">
    <property type="entry name" value="GIY-YIG"/>
    <property type="match status" value="1"/>
</dbReference>
<dbReference type="InterPro" id="IPR050190">
    <property type="entry name" value="UPF0213_domain"/>
</dbReference>
<reference evidence="3 4" key="1">
    <citation type="submission" date="2019-06" db="EMBL/GenBank/DDBJ databases">
        <title>Complete genome sequence of Antarcticibacterium flavum KCTC 52984T from an Antarctic marine sediment.</title>
        <authorList>
            <person name="Lee Y.M."/>
            <person name="Shin S.C."/>
        </authorList>
    </citation>
    <scope>NUCLEOTIDE SEQUENCE [LARGE SCALE GENOMIC DNA]</scope>
    <source>
        <strain evidence="3 4">KCTC 52984</strain>
    </source>
</reference>
<dbReference type="InterPro" id="IPR000305">
    <property type="entry name" value="GIY-YIG_endonuc"/>
</dbReference>
<dbReference type="PANTHER" id="PTHR34477:SF5">
    <property type="entry name" value="BSL5627 PROTEIN"/>
    <property type="match status" value="1"/>
</dbReference>
<dbReference type="EMBL" id="CP040812">
    <property type="protein sequence ID" value="QCY69304.1"/>
    <property type="molecule type" value="Genomic_DNA"/>
</dbReference>
<dbReference type="Proteomes" id="UP000309016">
    <property type="component" value="Chromosome"/>
</dbReference>
<dbReference type="CDD" id="cd10448">
    <property type="entry name" value="GIY-YIG_unchar_3"/>
    <property type="match status" value="1"/>
</dbReference>
<gene>
    <name evidence="3" type="ORF">FHG64_07800</name>
</gene>
<dbReference type="PANTHER" id="PTHR34477">
    <property type="entry name" value="UPF0213 PROTEIN YHBQ"/>
    <property type="match status" value="1"/>
</dbReference>
<dbReference type="Gene3D" id="3.40.1440.10">
    <property type="entry name" value="GIY-YIG endonuclease"/>
    <property type="match status" value="1"/>
</dbReference>
<dbReference type="KEGG" id="afla:FHG64_07800"/>
<proteinExistence type="inferred from homology"/>
<dbReference type="SUPFAM" id="SSF82771">
    <property type="entry name" value="GIY-YIG endonuclease"/>
    <property type="match status" value="1"/>
</dbReference>
<evidence type="ECO:0000259" key="2">
    <source>
        <dbReference type="PROSITE" id="PS50164"/>
    </source>
</evidence>
<evidence type="ECO:0000313" key="4">
    <source>
        <dbReference type="Proteomes" id="UP000309016"/>
    </source>
</evidence>
<comment type="similarity">
    <text evidence="1">Belongs to the UPF0213 family.</text>
</comment>
<dbReference type="InterPro" id="IPR035901">
    <property type="entry name" value="GIY-YIG_endonuc_sf"/>
</dbReference>
<evidence type="ECO:0000313" key="3">
    <source>
        <dbReference type="EMBL" id="QCY69304.1"/>
    </source>
</evidence>
<keyword evidence="4" id="KW-1185">Reference proteome</keyword>
<dbReference type="RefSeq" id="WP_139065873.1">
    <property type="nucleotide sequence ID" value="NZ_CP040812.1"/>
</dbReference>
<dbReference type="PROSITE" id="PS50164">
    <property type="entry name" value="GIY_YIG"/>
    <property type="match status" value="1"/>
</dbReference>